<dbReference type="EC" id="2.1.2.2" evidence="4"/>
<keyword evidence="2 4" id="KW-0808">Transferase</keyword>
<protein>
    <recommendedName>
        <fullName evidence="4">Phosphoribosylglycinamide formyltransferase</fullName>
        <ecNumber evidence="4">2.1.2.2</ecNumber>
    </recommendedName>
    <alternativeName>
        <fullName evidence="4">5'-phosphoribosylglycinamide transformylase</fullName>
    </alternativeName>
    <alternativeName>
        <fullName evidence="4">GAR transformylase</fullName>
        <shortName evidence="4">GART</shortName>
    </alternativeName>
</protein>
<keyword evidence="3 4" id="KW-0658">Purine biosynthesis</keyword>
<comment type="function">
    <text evidence="4">Catalyzes the transfer of a formyl group from 10-formyltetrahydrofolate to 5-phospho-ribosyl-glycinamide (GAR), producing 5-phospho-ribosyl-N-formylglycinamide (FGAR) and tetrahydrofolate.</text>
</comment>
<dbReference type="InterPro" id="IPR036477">
    <property type="entry name" value="Formyl_transf_N_sf"/>
</dbReference>
<dbReference type="EMBL" id="AP025591">
    <property type="protein sequence ID" value="BDG06154.1"/>
    <property type="molecule type" value="Genomic_DNA"/>
</dbReference>
<evidence type="ECO:0000256" key="3">
    <source>
        <dbReference type="ARBA" id="ARBA00022755"/>
    </source>
</evidence>
<keyword evidence="7" id="KW-1185">Reference proteome</keyword>
<evidence type="ECO:0000313" key="7">
    <source>
        <dbReference type="Proteomes" id="UP001162891"/>
    </source>
</evidence>
<organism evidence="6 7">
    <name type="scientific">Anaeromyxobacter oryzae</name>
    <dbReference type="NCBI Taxonomy" id="2918170"/>
    <lineage>
        <taxon>Bacteria</taxon>
        <taxon>Pseudomonadati</taxon>
        <taxon>Myxococcota</taxon>
        <taxon>Myxococcia</taxon>
        <taxon>Myxococcales</taxon>
        <taxon>Cystobacterineae</taxon>
        <taxon>Anaeromyxobacteraceae</taxon>
        <taxon>Anaeromyxobacter</taxon>
    </lineage>
</organism>
<gene>
    <name evidence="4 6" type="primary">purN</name>
    <name evidence="6" type="ORF">AMOR_51500</name>
</gene>
<feature type="binding site" evidence="4">
    <location>
        <position position="115"/>
    </location>
    <ligand>
        <name>(6R)-10-formyltetrahydrofolate</name>
        <dbReference type="ChEBI" id="CHEBI:195366"/>
    </ligand>
</feature>
<dbReference type="InterPro" id="IPR004607">
    <property type="entry name" value="GART"/>
</dbReference>
<evidence type="ECO:0000256" key="1">
    <source>
        <dbReference type="ARBA" id="ARBA00005054"/>
    </source>
</evidence>
<feature type="site" description="Raises pKa of active site His" evidence="4">
    <location>
        <position position="153"/>
    </location>
</feature>
<dbReference type="PANTHER" id="PTHR43369">
    <property type="entry name" value="PHOSPHORIBOSYLGLYCINAMIDE FORMYLTRANSFERASE"/>
    <property type="match status" value="1"/>
</dbReference>
<dbReference type="Proteomes" id="UP001162891">
    <property type="component" value="Chromosome"/>
</dbReference>
<dbReference type="SUPFAM" id="SSF53328">
    <property type="entry name" value="Formyltransferase"/>
    <property type="match status" value="1"/>
</dbReference>
<comment type="pathway">
    <text evidence="1 4">Purine metabolism; IMP biosynthesis via de novo pathway; N(2)-formyl-N(1)-(5-phospho-D-ribosyl)glycinamide from N(1)-(5-phospho-D-ribosyl)glycinamide (10-formyl THF route): step 1/1.</text>
</comment>
<dbReference type="Gene3D" id="3.40.50.170">
    <property type="entry name" value="Formyl transferase, N-terminal domain"/>
    <property type="match status" value="1"/>
</dbReference>
<evidence type="ECO:0000256" key="4">
    <source>
        <dbReference type="HAMAP-Rule" id="MF_01930"/>
    </source>
</evidence>
<reference evidence="7" key="1">
    <citation type="journal article" date="2022" name="Int. J. Syst. Evol. Microbiol.">
        <title>Anaeromyxobacter oryzae sp. nov., Anaeromyxobacter diazotrophicus sp. nov. and Anaeromyxobacter paludicola sp. nov., isolated from paddy soils.</title>
        <authorList>
            <person name="Itoh H."/>
            <person name="Xu Z."/>
            <person name="Mise K."/>
            <person name="Masuda Y."/>
            <person name="Ushijima N."/>
            <person name="Hayakawa C."/>
            <person name="Shiratori Y."/>
            <person name="Senoo K."/>
        </authorList>
    </citation>
    <scope>NUCLEOTIDE SEQUENCE [LARGE SCALE GENOMIC DNA]</scope>
    <source>
        <strain evidence="7">Red232</strain>
    </source>
</reference>
<dbReference type="InterPro" id="IPR002376">
    <property type="entry name" value="Formyl_transf_N"/>
</dbReference>
<evidence type="ECO:0000256" key="2">
    <source>
        <dbReference type="ARBA" id="ARBA00022679"/>
    </source>
</evidence>
<comment type="similarity">
    <text evidence="4">Belongs to the GART family.</text>
</comment>
<feature type="domain" description="Formyl transferase N-terminal" evidence="5">
    <location>
        <begin position="4"/>
        <end position="190"/>
    </location>
</feature>
<evidence type="ECO:0000313" key="6">
    <source>
        <dbReference type="EMBL" id="BDG06154.1"/>
    </source>
</evidence>
<comment type="catalytic activity">
    <reaction evidence="4">
        <text>N(1)-(5-phospho-beta-D-ribosyl)glycinamide + (6R)-10-formyltetrahydrofolate = N(2)-formyl-N(1)-(5-phospho-beta-D-ribosyl)glycinamide + (6S)-5,6,7,8-tetrahydrofolate + H(+)</text>
        <dbReference type="Rhea" id="RHEA:15053"/>
        <dbReference type="ChEBI" id="CHEBI:15378"/>
        <dbReference type="ChEBI" id="CHEBI:57453"/>
        <dbReference type="ChEBI" id="CHEBI:143788"/>
        <dbReference type="ChEBI" id="CHEBI:147286"/>
        <dbReference type="ChEBI" id="CHEBI:195366"/>
        <dbReference type="EC" id="2.1.2.2"/>
    </reaction>
</comment>
<feature type="binding site" evidence="4">
    <location>
        <begin position="90"/>
        <end position="93"/>
    </location>
    <ligand>
        <name>(6R)-10-formyltetrahydrofolate</name>
        <dbReference type="ChEBI" id="CHEBI:195366"/>
    </ligand>
</feature>
<dbReference type="HAMAP" id="MF_01930">
    <property type="entry name" value="PurN"/>
    <property type="match status" value="1"/>
</dbReference>
<dbReference type="PANTHER" id="PTHR43369:SF2">
    <property type="entry name" value="PHOSPHORIBOSYLGLYCINAMIDE FORMYLTRANSFERASE"/>
    <property type="match status" value="1"/>
</dbReference>
<evidence type="ECO:0000259" key="5">
    <source>
        <dbReference type="Pfam" id="PF00551"/>
    </source>
</evidence>
<dbReference type="NCBIfam" id="TIGR00639">
    <property type="entry name" value="PurN"/>
    <property type="match status" value="1"/>
</dbReference>
<feature type="binding site" evidence="4">
    <location>
        <begin position="12"/>
        <end position="14"/>
    </location>
    <ligand>
        <name>N(1)-(5-phospho-beta-D-ribosyl)glycinamide</name>
        <dbReference type="ChEBI" id="CHEBI:143788"/>
    </ligand>
</feature>
<dbReference type="RefSeq" id="WP_248355497.1">
    <property type="nucleotide sequence ID" value="NZ_AP025591.1"/>
</dbReference>
<dbReference type="CDD" id="cd08645">
    <property type="entry name" value="FMT_core_GART"/>
    <property type="match status" value="1"/>
</dbReference>
<accession>A0ABM7X2X9</accession>
<feature type="binding site" evidence="4">
    <location>
        <position position="65"/>
    </location>
    <ligand>
        <name>(6R)-10-formyltetrahydrofolate</name>
        <dbReference type="ChEBI" id="CHEBI:195366"/>
    </ligand>
</feature>
<sequence length="226" mass="23682">MIRLGVLASGGGTNLQALLDACAAGRIDARVAVVLSNVPTAGALERARGACVATEVLPSKGVSDREAYDLAVVDALRRHDVDLVCLAGYMRLVTPAFLRAFGPTPASRGCPRVVNVHPGLLPSFPGLHAARQALAYGARVAGCTVHFVDEGTDTGPIIAQAVVPVLPGDDEASLQARIQVEEHRLYPQAVHWFAQGRLALDGRVVRVDGVPTSRGPAPLENPPVEI</sequence>
<dbReference type="Pfam" id="PF00551">
    <property type="entry name" value="Formyl_trans_N"/>
    <property type="match status" value="1"/>
</dbReference>
<proteinExistence type="inferred from homology"/>
<name>A0ABM7X2X9_9BACT</name>
<feature type="active site" description="Proton donor" evidence="4">
    <location>
        <position position="117"/>
    </location>
</feature>